<feature type="region of interest" description="Disordered" evidence="1">
    <location>
        <begin position="1"/>
        <end position="39"/>
    </location>
</feature>
<gene>
    <name evidence="3" type="ORF">BaRGS_00029716</name>
    <name evidence="2" type="ORF">BaRGS_00035660</name>
</gene>
<reference evidence="2 4" key="2">
    <citation type="journal article" date="2023" name="Sci. Data">
        <title>Genome assembly of the Korean intertidal mud-creeper Batillaria attramentaria.</title>
        <authorList>
            <person name="Patra A.K."/>
            <person name="Ho P.T."/>
            <person name="Jun S."/>
            <person name="Lee S.J."/>
            <person name="Kim Y."/>
            <person name="Won Y.J."/>
        </authorList>
    </citation>
    <scope>NUCLEOTIDE SEQUENCE [LARGE SCALE GENOMIC DNA]</scope>
    <source>
        <strain evidence="2">Wonlab-2016</strain>
    </source>
</reference>
<dbReference type="EMBL" id="JACVVK020000482">
    <property type="protein sequence ID" value="KAK7471687.1"/>
    <property type="molecule type" value="Genomic_DNA"/>
</dbReference>
<feature type="compositionally biased region" description="Basic and acidic residues" evidence="1">
    <location>
        <begin position="1"/>
        <end position="11"/>
    </location>
</feature>
<evidence type="ECO:0000313" key="2">
    <source>
        <dbReference type="EMBL" id="KAK7471687.1"/>
    </source>
</evidence>
<dbReference type="Proteomes" id="UP001519460">
    <property type="component" value="Unassembled WGS sequence"/>
</dbReference>
<name>A0ABD0JEQ5_9CAEN</name>
<dbReference type="Gene3D" id="3.40.390.10">
    <property type="entry name" value="Collagenase (Catalytic Domain)"/>
    <property type="match status" value="1"/>
</dbReference>
<dbReference type="AlphaFoldDB" id="A0ABD0JEQ5"/>
<sequence>VVDRRTEELMSKPRCGNVDSMMGVAPGRGRSDLGHQSRKRYRRYTEASSKWGKNNLTF</sequence>
<comment type="caution">
    <text evidence="2">The sequence shown here is derived from an EMBL/GenBank/DDBJ whole genome shotgun (WGS) entry which is preliminary data.</text>
</comment>
<evidence type="ECO:0000256" key="1">
    <source>
        <dbReference type="SAM" id="MobiDB-lite"/>
    </source>
</evidence>
<keyword evidence="4" id="KW-1185">Reference proteome</keyword>
<dbReference type="EMBL" id="JACVVK020000312">
    <property type="protein sequence ID" value="KAK7479046.1"/>
    <property type="molecule type" value="Genomic_DNA"/>
</dbReference>
<dbReference type="InterPro" id="IPR024079">
    <property type="entry name" value="MetalloPept_cat_dom_sf"/>
</dbReference>
<organism evidence="2 4">
    <name type="scientific">Batillaria attramentaria</name>
    <dbReference type="NCBI Taxonomy" id="370345"/>
    <lineage>
        <taxon>Eukaryota</taxon>
        <taxon>Metazoa</taxon>
        <taxon>Spiralia</taxon>
        <taxon>Lophotrochozoa</taxon>
        <taxon>Mollusca</taxon>
        <taxon>Gastropoda</taxon>
        <taxon>Caenogastropoda</taxon>
        <taxon>Sorbeoconcha</taxon>
        <taxon>Cerithioidea</taxon>
        <taxon>Batillariidae</taxon>
        <taxon>Batillaria</taxon>
    </lineage>
</organism>
<evidence type="ECO:0008006" key="5">
    <source>
        <dbReference type="Google" id="ProtNLM"/>
    </source>
</evidence>
<evidence type="ECO:0000313" key="4">
    <source>
        <dbReference type="Proteomes" id="UP001519460"/>
    </source>
</evidence>
<feature type="non-terminal residue" evidence="2">
    <location>
        <position position="1"/>
    </location>
</feature>
<feature type="non-terminal residue" evidence="2">
    <location>
        <position position="58"/>
    </location>
</feature>
<proteinExistence type="predicted"/>
<protein>
    <recommendedName>
        <fullName evidence="5">Wingless</fullName>
    </recommendedName>
</protein>
<reference evidence="2" key="3">
    <citation type="submission" date="2023-01" db="EMBL/GenBank/DDBJ databases">
        <authorList>
            <person name="Patra A."/>
        </authorList>
    </citation>
    <scope>NUCLEOTIDE SEQUENCE</scope>
    <source>
        <strain evidence="2">Wonlab-2016</strain>
        <tissue evidence="2">Foot muscle</tissue>
    </source>
</reference>
<accession>A0ABD0JEQ5</accession>
<reference evidence="2" key="1">
    <citation type="submission" date="2020-09" db="EMBL/GenBank/DDBJ databases">
        <authorList>
            <person name="Won Y."/>
        </authorList>
    </citation>
    <scope>NUCLEOTIDE SEQUENCE</scope>
    <source>
        <strain evidence="2">Wonlab-2016</strain>
        <tissue evidence="2">Foot muscle</tissue>
    </source>
</reference>
<evidence type="ECO:0000313" key="3">
    <source>
        <dbReference type="EMBL" id="KAK7479046.1"/>
    </source>
</evidence>